<evidence type="ECO:0000256" key="3">
    <source>
        <dbReference type="ARBA" id="ARBA00022598"/>
    </source>
</evidence>
<keyword evidence="4" id="KW-0472">Membrane</keyword>
<evidence type="ECO:0000256" key="2">
    <source>
        <dbReference type="ARBA" id="ARBA00005005"/>
    </source>
</evidence>
<sequence length="561" mass="61381">MQADVSAAIAARYQDLKIEWDVDVTAYPSIVALFEDAMQRYPDLPACSSVGHSISYRELDTLSANFASWLQSDSGLSQGDRVAIQMPNLMHYLVACLGTLRAGMVVVNTNPLYTERELEHQLNDSGARLLVLQANVAETAANVVSKTGIEKIVLTEIADLHPMPKRWLLNAAVKYIKKMVPKVVLPNVVKFNDVLKKGARRRHTPVDIALTDLAMLQYTGGTTGVAKGAMLSHGNIVANVMQLDGFFETFGIEAEGAVFMQPLPVYHIYAFTVSMYSLRKGAHTLFIPNPRDLPSVVDAFETYQPTVFCGLNTLFVALCNDERFQKTAFNNLELTMSGGMALTQAAAERWAEVTGCNVYEGYGLTETSPTATSNPGNGRQLGTIGIPVPQTYVKTVSESGETLGFDEAGELCIKGPQVMQGYWQRPEATAEVLDQEGWFATGDVAVIQPDGYVKIVDRIKDMIIVSGFNVYPNELEDVCAKHPGVLECAAVGIESEATGEGIRMYVVKSDPALTEDAVIAYMREQVTAYKVPKSIVFKDDLPKTNVGKILRRELRDEAARG</sequence>
<dbReference type="InterPro" id="IPR050237">
    <property type="entry name" value="ATP-dep_AMP-bd_enzyme"/>
</dbReference>
<dbReference type="CDD" id="cd05936">
    <property type="entry name" value="FC-FACS_FadD_like"/>
    <property type="match status" value="1"/>
</dbReference>
<dbReference type="Pfam" id="PF00501">
    <property type="entry name" value="AMP-binding"/>
    <property type="match status" value="1"/>
</dbReference>
<name>A0ABY6Q8F9_9GAMM</name>
<dbReference type="InterPro" id="IPR020845">
    <property type="entry name" value="AMP-binding_CS"/>
</dbReference>
<dbReference type="PANTHER" id="PTHR43767:SF8">
    <property type="entry name" value="LONG-CHAIN-FATTY-ACID--COA LIGASE"/>
    <property type="match status" value="1"/>
</dbReference>
<evidence type="ECO:0000256" key="1">
    <source>
        <dbReference type="ARBA" id="ARBA00004170"/>
    </source>
</evidence>
<evidence type="ECO:0000256" key="7">
    <source>
        <dbReference type="ARBA" id="ARBA00042773"/>
    </source>
</evidence>
<protein>
    <recommendedName>
        <fullName evidence="6">Long-chain-fatty-acid--CoA ligase</fullName>
        <ecNumber evidence="5">6.2.1.3</ecNumber>
    </recommendedName>
    <alternativeName>
        <fullName evidence="7">Long-chain acyl-CoA synthetase</fullName>
    </alternativeName>
</protein>
<dbReference type="InterPro" id="IPR000873">
    <property type="entry name" value="AMP-dep_synth/lig_dom"/>
</dbReference>
<dbReference type="PANTHER" id="PTHR43767">
    <property type="entry name" value="LONG-CHAIN-FATTY-ACID--COA LIGASE"/>
    <property type="match status" value="1"/>
</dbReference>
<dbReference type="Gene3D" id="3.30.300.30">
    <property type="match status" value="1"/>
</dbReference>
<dbReference type="EC" id="6.2.1.3" evidence="5"/>
<proteinExistence type="predicted"/>
<evidence type="ECO:0000256" key="4">
    <source>
        <dbReference type="ARBA" id="ARBA00023136"/>
    </source>
</evidence>
<dbReference type="PROSITE" id="PS00455">
    <property type="entry name" value="AMP_BINDING"/>
    <property type="match status" value="1"/>
</dbReference>
<keyword evidence="11" id="KW-1185">Reference proteome</keyword>
<feature type="domain" description="AMP-binding enzyme C-terminal" evidence="9">
    <location>
        <begin position="474"/>
        <end position="548"/>
    </location>
</feature>
<organism evidence="10 11">
    <name type="scientific">Candidatus Paraluminiphilus aquimaris</name>
    <dbReference type="NCBI Taxonomy" id="2518994"/>
    <lineage>
        <taxon>Bacteria</taxon>
        <taxon>Pseudomonadati</taxon>
        <taxon>Pseudomonadota</taxon>
        <taxon>Gammaproteobacteria</taxon>
        <taxon>Cellvibrionales</taxon>
        <taxon>Halieaceae</taxon>
        <taxon>Candidatus Paraluminiphilus</taxon>
    </lineage>
</organism>
<dbReference type="GO" id="GO:0016874">
    <property type="term" value="F:ligase activity"/>
    <property type="evidence" value="ECO:0007669"/>
    <property type="project" value="UniProtKB-KW"/>
</dbReference>
<gene>
    <name evidence="10" type="ORF">E0F26_10870</name>
</gene>
<comment type="subcellular location">
    <subcellularLocation>
        <location evidence="1">Membrane</location>
        <topology evidence="1">Peripheral membrane protein</topology>
    </subcellularLocation>
</comment>
<evidence type="ECO:0000256" key="6">
    <source>
        <dbReference type="ARBA" id="ARBA00039545"/>
    </source>
</evidence>
<dbReference type="Pfam" id="PF13193">
    <property type="entry name" value="AMP-binding_C"/>
    <property type="match status" value="1"/>
</dbReference>
<evidence type="ECO:0000259" key="9">
    <source>
        <dbReference type="Pfam" id="PF13193"/>
    </source>
</evidence>
<dbReference type="EMBL" id="CP036501">
    <property type="protein sequence ID" value="UZP75205.1"/>
    <property type="molecule type" value="Genomic_DNA"/>
</dbReference>
<dbReference type="InterPro" id="IPR042099">
    <property type="entry name" value="ANL_N_sf"/>
</dbReference>
<dbReference type="Gene3D" id="3.40.50.12780">
    <property type="entry name" value="N-terminal domain of ligase-like"/>
    <property type="match status" value="1"/>
</dbReference>
<keyword evidence="3 10" id="KW-0436">Ligase</keyword>
<feature type="domain" description="AMP-dependent synthetase/ligase" evidence="8">
    <location>
        <begin position="34"/>
        <end position="423"/>
    </location>
</feature>
<evidence type="ECO:0000256" key="5">
    <source>
        <dbReference type="ARBA" id="ARBA00026121"/>
    </source>
</evidence>
<comment type="pathway">
    <text evidence="2">Lipid metabolism; fatty acid beta-oxidation.</text>
</comment>
<reference evidence="10 11" key="1">
    <citation type="submission" date="2019-02" db="EMBL/GenBank/DDBJ databases">
        <title>Halieaceae_genomes.</title>
        <authorList>
            <person name="Li S.-H."/>
        </authorList>
    </citation>
    <scope>NUCLEOTIDE SEQUENCE [LARGE SCALE GENOMIC DNA]</scope>
    <source>
        <strain evidence="10 11">JH123</strain>
    </source>
</reference>
<dbReference type="SUPFAM" id="SSF56801">
    <property type="entry name" value="Acetyl-CoA synthetase-like"/>
    <property type="match status" value="1"/>
</dbReference>
<dbReference type="Proteomes" id="UP001317963">
    <property type="component" value="Chromosome"/>
</dbReference>
<evidence type="ECO:0000313" key="10">
    <source>
        <dbReference type="EMBL" id="UZP75205.1"/>
    </source>
</evidence>
<dbReference type="RefSeq" id="WP_279241684.1">
    <property type="nucleotide sequence ID" value="NZ_CP036501.1"/>
</dbReference>
<dbReference type="InterPro" id="IPR025110">
    <property type="entry name" value="AMP-bd_C"/>
</dbReference>
<accession>A0ABY6Q8F9</accession>
<evidence type="ECO:0000313" key="11">
    <source>
        <dbReference type="Proteomes" id="UP001317963"/>
    </source>
</evidence>
<evidence type="ECO:0000259" key="8">
    <source>
        <dbReference type="Pfam" id="PF00501"/>
    </source>
</evidence>
<dbReference type="InterPro" id="IPR045851">
    <property type="entry name" value="AMP-bd_C_sf"/>
</dbReference>